<protein>
    <submittedName>
        <fullName evidence="2">Uncharacterized protein</fullName>
    </submittedName>
</protein>
<feature type="transmembrane region" description="Helical" evidence="1">
    <location>
        <begin position="12"/>
        <end position="34"/>
    </location>
</feature>
<organism evidence="2 3">
    <name type="scientific">Candidatus Nealsonbacteria bacterium CG10_big_fil_rev_8_21_14_0_10_37_25</name>
    <dbReference type="NCBI Taxonomy" id="1974711"/>
    <lineage>
        <taxon>Bacteria</taxon>
        <taxon>Candidatus Nealsoniibacteriota</taxon>
    </lineage>
</organism>
<evidence type="ECO:0000313" key="3">
    <source>
        <dbReference type="Proteomes" id="UP000228909"/>
    </source>
</evidence>
<comment type="caution">
    <text evidence="2">The sequence shown here is derived from an EMBL/GenBank/DDBJ whole genome shotgun (WGS) entry which is preliminary data.</text>
</comment>
<keyword evidence="1" id="KW-0812">Transmembrane</keyword>
<keyword evidence="1" id="KW-0472">Membrane</keyword>
<keyword evidence="1" id="KW-1133">Transmembrane helix</keyword>
<dbReference type="EMBL" id="PFCK01000019">
    <property type="protein sequence ID" value="PIR71771.1"/>
    <property type="molecule type" value="Genomic_DNA"/>
</dbReference>
<name>A0A2H0TJQ6_9BACT</name>
<reference evidence="3" key="1">
    <citation type="submission" date="2017-09" db="EMBL/GenBank/DDBJ databases">
        <title>Depth-based differentiation of microbial function through sediment-hosted aquifers and enrichment of novel symbionts in the deep terrestrial subsurface.</title>
        <authorList>
            <person name="Probst A.J."/>
            <person name="Ladd B."/>
            <person name="Jarett J.K."/>
            <person name="Geller-Mcgrath D.E."/>
            <person name="Sieber C.M.K."/>
            <person name="Emerson J.B."/>
            <person name="Anantharaman K."/>
            <person name="Thomas B.C."/>
            <person name="Malmstrom R."/>
            <person name="Stieglmeier M."/>
            <person name="Klingl A."/>
            <person name="Woyke T."/>
            <person name="Ryan C.M."/>
            <person name="Banfield J.F."/>
        </authorList>
    </citation>
    <scope>NUCLEOTIDE SEQUENCE [LARGE SCALE GENOMIC DNA]</scope>
</reference>
<dbReference type="AlphaFoldDB" id="A0A2H0TJQ6"/>
<gene>
    <name evidence="2" type="ORF">COU43_00700</name>
</gene>
<accession>A0A2H0TJQ6</accession>
<evidence type="ECO:0000313" key="2">
    <source>
        <dbReference type="EMBL" id="PIR71771.1"/>
    </source>
</evidence>
<evidence type="ECO:0000256" key="1">
    <source>
        <dbReference type="SAM" id="Phobius"/>
    </source>
</evidence>
<proteinExistence type="predicted"/>
<sequence>MAITFIEKRRRLRYLFPVLAIVILITAIVLWQGFFVEEKPLLPPIEVPVKKIEINYEILKHPLLEKLQFFEDISPFEGEFGRENPFLPY</sequence>
<dbReference type="Proteomes" id="UP000228909">
    <property type="component" value="Unassembled WGS sequence"/>
</dbReference>